<evidence type="ECO:0000313" key="5">
    <source>
        <dbReference type="Proteomes" id="UP000002729"/>
    </source>
</evidence>
<evidence type="ECO:0000259" key="3">
    <source>
        <dbReference type="Pfam" id="PF20416"/>
    </source>
</evidence>
<feature type="region of interest" description="Disordered" evidence="1">
    <location>
        <begin position="2696"/>
        <end position="2738"/>
    </location>
</feature>
<feature type="region of interest" description="Disordered" evidence="1">
    <location>
        <begin position="1172"/>
        <end position="1193"/>
    </location>
</feature>
<dbReference type="GeneID" id="20228059"/>
<feature type="region of interest" description="Disordered" evidence="1">
    <location>
        <begin position="1782"/>
        <end position="1817"/>
    </location>
</feature>
<dbReference type="eggNOG" id="KOG1823">
    <property type="taxonomic scope" value="Eukaryota"/>
</dbReference>
<feature type="compositionally biased region" description="Acidic residues" evidence="1">
    <location>
        <begin position="1782"/>
        <end position="1805"/>
    </location>
</feature>
<feature type="domain" description="U3 small nucleolar RNA-associated protein 20" evidence="3">
    <location>
        <begin position="1842"/>
        <end position="2116"/>
    </location>
</feature>
<evidence type="ECO:0000256" key="1">
    <source>
        <dbReference type="SAM" id="MobiDB-lite"/>
    </source>
</evidence>
<feature type="region of interest" description="Disordered" evidence="1">
    <location>
        <begin position="2133"/>
        <end position="2160"/>
    </location>
</feature>
<feature type="region of interest" description="Disordered" evidence="1">
    <location>
        <begin position="2187"/>
        <end position="2228"/>
    </location>
</feature>
<dbReference type="EMBL" id="GL833123">
    <property type="protein sequence ID" value="EGB10943.1"/>
    <property type="molecule type" value="Genomic_DNA"/>
</dbReference>
<keyword evidence="5" id="KW-1185">Reference proteome</keyword>
<proteinExistence type="predicted"/>
<dbReference type="Pfam" id="PF07539">
    <property type="entry name" value="UTP20_N"/>
    <property type="match status" value="1"/>
</dbReference>
<dbReference type="InterPro" id="IPR046523">
    <property type="entry name" value="UTP20_dom"/>
</dbReference>
<protein>
    <submittedName>
        <fullName evidence="4">Uncharacterized protein</fullName>
    </submittedName>
</protein>
<dbReference type="KEGG" id="aaf:AURANDRAFT_71075"/>
<dbReference type="OrthoDB" id="360653at2759"/>
<accession>F0Y1G1</accession>
<name>F0Y1G1_AURAN</name>
<organism evidence="5">
    <name type="scientific">Aureococcus anophagefferens</name>
    <name type="common">Harmful bloom alga</name>
    <dbReference type="NCBI Taxonomy" id="44056"/>
    <lineage>
        <taxon>Eukaryota</taxon>
        <taxon>Sar</taxon>
        <taxon>Stramenopiles</taxon>
        <taxon>Ochrophyta</taxon>
        <taxon>Pelagophyceae</taxon>
        <taxon>Pelagomonadales</taxon>
        <taxon>Pelagomonadaceae</taxon>
        <taxon>Aureococcus</taxon>
    </lineage>
</organism>
<feature type="compositionally biased region" description="Basic residues" evidence="1">
    <location>
        <begin position="2729"/>
        <end position="2738"/>
    </location>
</feature>
<dbReference type="PANTHER" id="PTHR17695">
    <property type="entry name" value="SMALL SUBUNIT PROCESSOME COMPONENT 20 HOMOLOG"/>
    <property type="match status" value="1"/>
</dbReference>
<feature type="compositionally biased region" description="Basic and acidic residues" evidence="1">
    <location>
        <begin position="1738"/>
        <end position="1747"/>
    </location>
</feature>
<sequence>MADPSGAEAEIDGEEKRIRFQAPKKRFAALAAAPRATSQHDTVALVEGEEGYRLALDGDAGGAVDPRRACLLRSELLRLSQLEKRKDFLQLVHEPLWPLAQSLPEVLHNGDRIATVLGAAFADPATRVAGAYSLASVLARDAGPALGAEALAALVAGLAASVGDRSPPVAKAASDALGYVFRYCADGLLEGAEAGWPAARRHYGALLGAESEDARALGARVLAKLLRRIRKPKVLAKHLRKLLSVALRDRDERAAVVARSRDGLARLLFELAVGVGGRLHSRAGDVLGVVLARGGAVADRVLTLLLDATRPGDDVEPLWAAVVDGAANRASAGDAALGDALARLATVVSWRRARLLTNRDDDLKVDRALPRALARDRCDRLAALLDGLVAGAGAGAAPRDAGALVRAALAGAAAAPQGALRAVAAARGEAWVAGVLQAGGARDALAVLDALDDLEDAGAGVDAAADAALEAALAAAAAGDAAAGLAVAARAAKRGSGRLLDRVAAEIVAPPLEAAARAVDAAALAAARAAKESEIPNFKGSDLGRFPLAAALPALDVATALAGAAAGPRVAALAAQLVDACSRRAFESEKTAELRVVRAAGLRALDALGQPHVAARAAAPLIAALTGRPAALGSAATLRVAAETIRRHGAAAAFNAPGAAGALADAVAPRLAAPSGAARALALELMAALGEPCDAELTVAAFDASEPSDGGAAFALRLCGAVEALPVALASERPMARLLGVAEALARRRGDGALGAAAARSFACHCCGLLTVRFEPLWAHATKVLAALDPGAKWPPLLALLQRASSAAAAAPSKKRRGGEPDAADLAGALARAARDDDAATGGGRASGVWEADDDGALDADRSHAVAWDAAAACGAVGGASADGARAAVELFVTFLRVDLFDDGGDPDAKEILPLLPRACGDRYGRAAPLPGAARHRRLETLLRVFAGAAAPKSLPHGDALRAVYERLLGKPRGDVASLALKCLAPYKVPHLAPYAARVAALLDDATLRDTLVKLGASREARGVGAVEAGAGGWQIDDTHRAGLIPVLCRVLFGRFRAKSAAVGGRRKASPAARRATILSFLAALDPSELDAFLVLMFRPLLPSGGLDSLAPLRGREDAERAVAACSESRVSGLLQLLRAVVAKLGYRVEAHAGTFLGVVLAVLAARGEAEEEAVEDEEEDDDEEEVVDGSKSRRKRERHLALKCCKELLDQFAESDVLWAVDGGLKERLWAPLGSHLASLAGSSGGQARSPALLEVVAAACAYPSLRAAVAPGAVAALAACAADAKLALDGVCGLLAEDDSSGAALLRPEAAAVVAALGRALDGSAARRLNKTQLRALNALRRVAELATLPAADANFWPLGDGDASRLAATLVPRLKIVGAAHDTSIATTRDTIRTCLGALFPRVARPFSHAQSLVALLGPPRRKRRSTELFAASDRGDAVRAVALTFVDLARGHEDLRAPSLKAGADLVEALVAVDESSLDGAPDFEKAGAALQDLADAGAWAPLLADADVGALGAAPVVALLQTLARDSDAALRDGAARASRAFLAAAAAAASHGKTWTAEWVATTCLLPHVMGALELGDDGPRRAAVSALGAAAAKSSATFLAPAVALKRFANDNADLDLFENVAHLQAHRRARALKRAAAVFASVDLDDAARGDAARFLLPLALQPLYDARAQDALVKEAAACVGVVASALPWSRYGQLAKRLATVVENQARLHERLSRPKANSQQAPSGAASRKERPKFRDMQLQSSKALEATFVAAFCHVLDNFHFLDGADDAMDVEEEEEDEEEEEEDAEEEEEEADAPAQPPKADKVSAGLHGWLLPTARRLLKKPVRAKKTGARDEVLRAPVALAILRLAAKLPAAARDSETRGLVVSVCGGLRHRDATQRDVGRATLAKMVVFLSPTCLPLVLRELKAALHSGYMLAVRSAAVHSIVAALQSAGADALGAIGNEAAAAPATVDDPAVADAAAAACAHSLDAGVAPLVELLVDDLLGSAAKTFDGRAAGDHKAGSASGVPEAAKVVSRTYESLELLAKSVLYRPSYATRDAGAPDDAPVARSAAHALVRPLFDALAQRAGEEDDARATEAGRCRAAVARVAAGFAANPSSCGGELVYHAVAILTRTGVVTRDAAPDVDESDSDDDSDDGSLAPLAMDEADMVPRRVRTNAGAATAWLPSAGDASSSKAEALARKRKREQENVAVIDGASAPKLTGRDRHGGVLERASHRRAVRDEKSRFAVHLLRFGLRKHKLQSCDDAVKATATPLLGMLARAYRGLRGDEELQLGVVAVASALLGWKLEGAARWAPRLAKVALETLRRCSRFGGAPVGDGAQGAFKMLAALLGGKSDDGYEVSLADAQLKAVASSVRAALSESALADDDSFASNRAATYALLLAMVRRPVVVAEIYDVMDAVADGVAELQVTSLERAERKRASAILLKFVLTYPMGKKRAKHHLGQLLLGLDYAYEEGRLAALDALAAALRALPPATVDEHGASFFAQLAMRCGNEASAACAARVKDVLATLLGRVAPETRAGLLQRCLDFLDAAGSEDRAAEFDAAEKLASLRLLAARVAEAFAGHLDEPKLARKALETLAAAAGRRGDGRRRAVFAVFAACLERAPAALEACLGKCVAPLHRAIDEERERDAAARDWGKKRTEDRDTATAALAQDVLQRFEDAFGAETVARAVGAVVSELRRKRDERKAAKKKMAVTDPAGFSKRKLARGEEKKAGRKRKAAGV</sequence>
<dbReference type="RefSeq" id="XP_009034511.1">
    <property type="nucleotide sequence ID" value="XM_009036263.1"/>
</dbReference>
<feature type="domain" description="U3 small nucleolar RNA-associated protein 20 N-terminal" evidence="2">
    <location>
        <begin position="937"/>
        <end position="1216"/>
    </location>
</feature>
<feature type="compositionally biased region" description="Basic and acidic residues" evidence="1">
    <location>
        <begin position="2214"/>
        <end position="2228"/>
    </location>
</feature>
<evidence type="ECO:0000313" key="4">
    <source>
        <dbReference type="EMBL" id="EGB10943.1"/>
    </source>
</evidence>
<feature type="compositionally biased region" description="Acidic residues" evidence="1">
    <location>
        <begin position="1172"/>
        <end position="1188"/>
    </location>
</feature>
<feature type="region of interest" description="Disordered" evidence="1">
    <location>
        <begin position="1719"/>
        <end position="1748"/>
    </location>
</feature>
<dbReference type="SUPFAM" id="SSF48371">
    <property type="entry name" value="ARM repeat"/>
    <property type="match status" value="2"/>
</dbReference>
<evidence type="ECO:0000259" key="2">
    <source>
        <dbReference type="Pfam" id="PF07539"/>
    </source>
</evidence>
<dbReference type="InParanoid" id="F0Y1G1"/>
<dbReference type="GO" id="GO:0032040">
    <property type="term" value="C:small-subunit processome"/>
    <property type="evidence" value="ECO:0007669"/>
    <property type="project" value="TreeGrafter"/>
</dbReference>
<reference evidence="4 5" key="1">
    <citation type="journal article" date="2011" name="Proc. Natl. Acad. Sci. U.S.A.">
        <title>Niche of harmful alga Aureococcus anophagefferens revealed through ecogenomics.</title>
        <authorList>
            <person name="Gobler C.J."/>
            <person name="Berry D.L."/>
            <person name="Dyhrman S.T."/>
            <person name="Wilhelm S.W."/>
            <person name="Salamov A."/>
            <person name="Lobanov A.V."/>
            <person name="Zhang Y."/>
            <person name="Collier J.L."/>
            <person name="Wurch L.L."/>
            <person name="Kustka A.B."/>
            <person name="Dill B.D."/>
            <person name="Shah M."/>
            <person name="VerBerkmoes N.C."/>
            <person name="Kuo A."/>
            <person name="Terry A."/>
            <person name="Pangilinan J."/>
            <person name="Lindquist E.A."/>
            <person name="Lucas S."/>
            <person name="Paulsen I.T."/>
            <person name="Hattenrath-Lehmann T.K."/>
            <person name="Talmage S.C."/>
            <person name="Walker E.A."/>
            <person name="Koch F."/>
            <person name="Burson A.M."/>
            <person name="Marcoval M.A."/>
            <person name="Tang Y.Z."/>
            <person name="Lecleir G.R."/>
            <person name="Coyne K.J."/>
            <person name="Berg G.M."/>
            <person name="Bertrand E.M."/>
            <person name="Saito M.A."/>
            <person name="Gladyshev V.N."/>
            <person name="Grigoriev I.V."/>
        </authorList>
    </citation>
    <scope>NUCLEOTIDE SEQUENCE [LARGE SCALE GENOMIC DNA]</scope>
    <source>
        <strain evidence="5">CCMP 1984</strain>
    </source>
</reference>
<gene>
    <name evidence="4" type="ORF">AURANDRAFT_71075</name>
</gene>
<dbReference type="Proteomes" id="UP000002729">
    <property type="component" value="Unassembled WGS sequence"/>
</dbReference>
<dbReference type="InterPro" id="IPR011430">
    <property type="entry name" value="UTP20_N"/>
</dbReference>
<dbReference type="GO" id="GO:0030686">
    <property type="term" value="C:90S preribosome"/>
    <property type="evidence" value="ECO:0007669"/>
    <property type="project" value="TreeGrafter"/>
</dbReference>
<dbReference type="Pfam" id="PF20416">
    <property type="entry name" value="UTP20"/>
    <property type="match status" value="1"/>
</dbReference>
<dbReference type="InterPro" id="IPR052575">
    <property type="entry name" value="SSU_processome_comp_20"/>
</dbReference>
<feature type="compositionally biased region" description="Acidic residues" evidence="1">
    <location>
        <begin position="2135"/>
        <end position="2148"/>
    </location>
</feature>
<dbReference type="InterPro" id="IPR016024">
    <property type="entry name" value="ARM-type_fold"/>
</dbReference>
<dbReference type="PANTHER" id="PTHR17695:SF11">
    <property type="entry name" value="SMALL SUBUNIT PROCESSOME COMPONENT 20 HOMOLOG"/>
    <property type="match status" value="1"/>
</dbReference>